<dbReference type="GeneID" id="69686606"/>
<dbReference type="Proteomes" id="UP000254704">
    <property type="component" value="Unassembled WGS sequence"/>
</dbReference>
<dbReference type="Pfam" id="PF03881">
    <property type="entry name" value="Fructosamin_kin"/>
    <property type="match status" value="1"/>
</dbReference>
<dbReference type="PANTHER" id="PTHR12149:SF8">
    <property type="entry name" value="PROTEIN-RIBULOSAMINE 3-KINASE"/>
    <property type="match status" value="1"/>
</dbReference>
<keyword evidence="2 4" id="KW-0418">Kinase</keyword>
<evidence type="ECO:0000313" key="4">
    <source>
        <dbReference type="EMBL" id="SUC09820.1"/>
    </source>
</evidence>
<dbReference type="EMBL" id="UGTV01000015">
    <property type="protein sequence ID" value="SUC09820.1"/>
    <property type="molecule type" value="Genomic_DNA"/>
</dbReference>
<dbReference type="InterPro" id="IPR011009">
    <property type="entry name" value="Kinase-like_dom_sf"/>
</dbReference>
<dbReference type="AlphaFoldDB" id="A0A379ETW8"/>
<evidence type="ECO:0000256" key="1">
    <source>
        <dbReference type="ARBA" id="ARBA00009460"/>
    </source>
</evidence>
<dbReference type="SUPFAM" id="SSF56112">
    <property type="entry name" value="Protein kinase-like (PK-like)"/>
    <property type="match status" value="1"/>
</dbReference>
<organism evidence="4 5">
    <name type="scientific">Pasteurella canis</name>
    <dbReference type="NCBI Taxonomy" id="753"/>
    <lineage>
        <taxon>Bacteria</taxon>
        <taxon>Pseudomonadati</taxon>
        <taxon>Pseudomonadota</taxon>
        <taxon>Gammaproteobacteria</taxon>
        <taxon>Pasteurellales</taxon>
        <taxon>Pasteurellaceae</taxon>
        <taxon>Pasteurella</taxon>
    </lineage>
</organism>
<dbReference type="RefSeq" id="WP_049214451.1">
    <property type="nucleotide sequence ID" value="NZ_BPUX01000005.1"/>
</dbReference>
<evidence type="ECO:0000313" key="5">
    <source>
        <dbReference type="Proteomes" id="UP000254704"/>
    </source>
</evidence>
<keyword evidence="2" id="KW-0808">Transferase</keyword>
<name>A0A379ETW8_9PAST</name>
<gene>
    <name evidence="4" type="ORF">NCTC11621_00842</name>
    <name evidence="3" type="ORF">PA42_06580</name>
</gene>
<dbReference type="GO" id="GO:0016301">
    <property type="term" value="F:kinase activity"/>
    <property type="evidence" value="ECO:0007669"/>
    <property type="project" value="UniProtKB-UniRule"/>
</dbReference>
<evidence type="ECO:0000256" key="2">
    <source>
        <dbReference type="PIRNR" id="PIRNR006221"/>
    </source>
</evidence>
<accession>A0A379ETW8</accession>
<reference evidence="4 5" key="1">
    <citation type="submission" date="2018-06" db="EMBL/GenBank/DDBJ databases">
        <authorList>
            <consortium name="Pathogen Informatics"/>
            <person name="Doyle S."/>
        </authorList>
    </citation>
    <scope>NUCLEOTIDE SEQUENCE [LARGE SCALE GENOMIC DNA]</scope>
    <source>
        <strain evidence="4 5">NCTC11621</strain>
    </source>
</reference>
<evidence type="ECO:0000313" key="3">
    <source>
        <dbReference type="EMBL" id="GJH42484.1"/>
    </source>
</evidence>
<protein>
    <submittedName>
        <fullName evidence="3 4">Fructosamine kinase</fullName>
    </submittedName>
</protein>
<dbReference type="PIRSF" id="PIRSF006221">
    <property type="entry name" value="Ketosamine-3-kinase"/>
    <property type="match status" value="1"/>
</dbReference>
<dbReference type="Gene3D" id="3.30.200.20">
    <property type="entry name" value="Phosphorylase Kinase, domain 1"/>
    <property type="match status" value="1"/>
</dbReference>
<evidence type="ECO:0000313" key="6">
    <source>
        <dbReference type="Proteomes" id="UP001052140"/>
    </source>
</evidence>
<comment type="similarity">
    <text evidence="1 2">Belongs to the fructosamine kinase family.</text>
</comment>
<proteinExistence type="inferred from homology"/>
<dbReference type="InterPro" id="IPR016477">
    <property type="entry name" value="Fructo-/Ketosamine-3-kinase"/>
</dbReference>
<sequence>MWKHVSQVLADQFGAYYSIKHKEKIHTGEMHEAWIIDDGIQPVFVKVNDKTFRSMFRAEADQLTLLAKTDTIKVPNVYTVGCSHTHSFLLLEALNLNKNNSAQAMARFGEQLAKLHLIKGSENYGLDFDTWLGPEYQPNEWKDNWAKFFSEQRIGWQLQLCREKQLDFGNIDVIVNKVAELLTKHKPVPSLLHGNLWIENCASVNDQIVTYDPACYWGDRECDLAFSELFEPFPIQFYENYDRTYPIEEGYKERKAIYQLYYLLNFSHRFHRHYVELTKKFIHDLLAN</sequence>
<dbReference type="OrthoDB" id="5291879at2"/>
<dbReference type="Gene3D" id="3.90.1200.10">
    <property type="match status" value="1"/>
</dbReference>
<reference evidence="3" key="2">
    <citation type="submission" date="2024-05" db="EMBL/GenBank/DDBJ databases">
        <title>Determining zoonotic pasteurella genome.</title>
        <authorList>
            <person name="Maeda T."/>
            <person name="Takahashi T."/>
            <person name="Yoshida H."/>
        </authorList>
    </citation>
    <scope>NUCLEOTIDE SEQUENCE</scope>
    <source>
        <strain evidence="3">PA42</strain>
    </source>
</reference>
<dbReference type="EMBL" id="BPUX01000005">
    <property type="protein sequence ID" value="GJH42484.1"/>
    <property type="molecule type" value="Genomic_DNA"/>
</dbReference>
<dbReference type="PANTHER" id="PTHR12149">
    <property type="entry name" value="FRUCTOSAMINE 3 KINASE-RELATED PROTEIN"/>
    <property type="match status" value="1"/>
</dbReference>
<dbReference type="Proteomes" id="UP001052140">
    <property type="component" value="Unassembled WGS sequence"/>
</dbReference>
<keyword evidence="6" id="KW-1185">Reference proteome</keyword>